<evidence type="ECO:0000256" key="1">
    <source>
        <dbReference type="SAM" id="Phobius"/>
    </source>
</evidence>
<feature type="transmembrane region" description="Helical" evidence="1">
    <location>
        <begin position="189"/>
        <end position="210"/>
    </location>
</feature>
<dbReference type="EMBL" id="CP032630">
    <property type="protein sequence ID" value="AYF97723.1"/>
    <property type="molecule type" value="Genomic_DNA"/>
</dbReference>
<name>A0A387B5P1_9MICO</name>
<evidence type="ECO:0000313" key="2">
    <source>
        <dbReference type="EMBL" id="AYF97723.1"/>
    </source>
</evidence>
<dbReference type="AlphaFoldDB" id="A0A387B5P1"/>
<keyword evidence="3" id="KW-1185">Reference proteome</keyword>
<accession>A0A387B5P1</accession>
<dbReference type="RefSeq" id="WP_120762072.1">
    <property type="nucleotide sequence ID" value="NZ_CP032630.1"/>
</dbReference>
<sequence>MSEPVNGAVPAASAPTRAGLYWRRGASVTAGIMTLDAGVLSFRTERETVFSAPVDRVSAEFTRFSTLVVTSDGHRHVFVTGAYAGNFAREFSTAQLAELAGAPHASEAAQAFREGAAIVVSSGVMRSAAVIAGSAAGAAFALVGDAVGVASLFGSQSRSFALARAWAEHLAANGVAVRMRGTTFARSQAFIAAIVLPSVAVFGVGVWLLLSALAS</sequence>
<keyword evidence="1" id="KW-1133">Transmembrane helix</keyword>
<dbReference type="Proteomes" id="UP000278886">
    <property type="component" value="Chromosome"/>
</dbReference>
<protein>
    <submittedName>
        <fullName evidence="2">Uncharacterized protein</fullName>
    </submittedName>
</protein>
<dbReference type="KEGG" id="lyd:D7I47_05290"/>
<evidence type="ECO:0000313" key="3">
    <source>
        <dbReference type="Proteomes" id="UP000278886"/>
    </source>
</evidence>
<proteinExistence type="predicted"/>
<organism evidence="2 3">
    <name type="scientific">Protaetiibacter intestinalis</name>
    <dbReference type="NCBI Taxonomy" id="2419774"/>
    <lineage>
        <taxon>Bacteria</taxon>
        <taxon>Bacillati</taxon>
        <taxon>Actinomycetota</taxon>
        <taxon>Actinomycetes</taxon>
        <taxon>Micrococcales</taxon>
        <taxon>Microbacteriaceae</taxon>
        <taxon>Protaetiibacter</taxon>
    </lineage>
</organism>
<keyword evidence="1" id="KW-0472">Membrane</keyword>
<gene>
    <name evidence="2" type="ORF">D7I47_05290</name>
</gene>
<keyword evidence="1" id="KW-0812">Transmembrane</keyword>
<reference evidence="3" key="1">
    <citation type="submission" date="2018-09" db="EMBL/GenBank/DDBJ databases">
        <title>Genome sequencing of strain 2DFWR-13.</title>
        <authorList>
            <person name="Heo J."/>
            <person name="Kim S.-J."/>
            <person name="Kwon S.-W."/>
        </authorList>
    </citation>
    <scope>NUCLEOTIDE SEQUENCE [LARGE SCALE GENOMIC DNA]</scope>
    <source>
        <strain evidence="3">2DFWR-13</strain>
    </source>
</reference>